<evidence type="ECO:0000313" key="1">
    <source>
        <dbReference type="EMBL" id="VDO35004.1"/>
    </source>
</evidence>
<dbReference type="EMBL" id="UZAH01009012">
    <property type="protein sequence ID" value="VDO35004.1"/>
    <property type="molecule type" value="Genomic_DNA"/>
</dbReference>
<sequence length="81" mass="8818">MFGKNGLQTEKRSSNLSTQELWKGYGYGSCGFERVWRRAELTLAPEKASPPASASANRFGTAFAAPDNATAAHRYHTNPAI</sequence>
<gene>
    <name evidence="1" type="ORF">HPBE_LOCUS3438</name>
</gene>
<protein>
    <submittedName>
        <fullName evidence="1 3">Uncharacterized protein</fullName>
    </submittedName>
</protein>
<name>A0A183FB95_HELPZ</name>
<accession>A0A183FB95</accession>
<evidence type="ECO:0000313" key="3">
    <source>
        <dbReference type="WBParaSite" id="HPBE_0000343701-mRNA-1"/>
    </source>
</evidence>
<accession>A0A3P7VL04</accession>
<proteinExistence type="predicted"/>
<dbReference type="Proteomes" id="UP000050761">
    <property type="component" value="Unassembled WGS sequence"/>
</dbReference>
<evidence type="ECO:0000313" key="2">
    <source>
        <dbReference type="Proteomes" id="UP000050761"/>
    </source>
</evidence>
<reference evidence="1 2" key="1">
    <citation type="submission" date="2018-11" db="EMBL/GenBank/DDBJ databases">
        <authorList>
            <consortium name="Pathogen Informatics"/>
        </authorList>
    </citation>
    <scope>NUCLEOTIDE SEQUENCE [LARGE SCALE GENOMIC DNA]</scope>
</reference>
<dbReference type="WBParaSite" id="HPBE_0000343701-mRNA-1">
    <property type="protein sequence ID" value="HPBE_0000343701-mRNA-1"/>
    <property type="gene ID" value="HPBE_0000343701"/>
</dbReference>
<reference evidence="3" key="2">
    <citation type="submission" date="2019-09" db="UniProtKB">
        <authorList>
            <consortium name="WormBaseParasite"/>
        </authorList>
    </citation>
    <scope>IDENTIFICATION</scope>
</reference>
<dbReference type="AlphaFoldDB" id="A0A183FB95"/>
<organism evidence="2 3">
    <name type="scientific">Heligmosomoides polygyrus</name>
    <name type="common">Parasitic roundworm</name>
    <dbReference type="NCBI Taxonomy" id="6339"/>
    <lineage>
        <taxon>Eukaryota</taxon>
        <taxon>Metazoa</taxon>
        <taxon>Ecdysozoa</taxon>
        <taxon>Nematoda</taxon>
        <taxon>Chromadorea</taxon>
        <taxon>Rhabditida</taxon>
        <taxon>Rhabditina</taxon>
        <taxon>Rhabditomorpha</taxon>
        <taxon>Strongyloidea</taxon>
        <taxon>Heligmosomidae</taxon>
        <taxon>Heligmosomoides</taxon>
    </lineage>
</organism>
<keyword evidence="2" id="KW-1185">Reference proteome</keyword>